<name>A0A2J8KLH9_PANTR</name>
<comment type="caution">
    <text evidence="1">The sequence shown here is derived from an EMBL/GenBank/DDBJ whole genome shotgun (WGS) entry which is preliminary data.</text>
</comment>
<protein>
    <submittedName>
        <fullName evidence="1">SNHG14 isoform 11</fullName>
    </submittedName>
</protein>
<reference evidence="1 2" key="1">
    <citation type="submission" date="2017-12" db="EMBL/GenBank/DDBJ databases">
        <title>High-resolution comparative analysis of great ape genomes.</title>
        <authorList>
            <person name="Pollen A."/>
            <person name="Hastie A."/>
            <person name="Hormozdiari F."/>
            <person name="Dougherty M."/>
            <person name="Liu R."/>
            <person name="Chaisson M."/>
            <person name="Hoppe E."/>
            <person name="Hill C."/>
            <person name="Pang A."/>
            <person name="Hillier L."/>
            <person name="Baker C."/>
            <person name="Armstrong J."/>
            <person name="Shendure J."/>
            <person name="Paten B."/>
            <person name="Wilson R."/>
            <person name="Chao H."/>
            <person name="Schneider V."/>
            <person name="Ventura M."/>
            <person name="Kronenberg Z."/>
            <person name="Murali S."/>
            <person name="Gordon D."/>
            <person name="Cantsilieris S."/>
            <person name="Munson K."/>
            <person name="Nelson B."/>
            <person name="Raja A."/>
            <person name="Underwood J."/>
            <person name="Diekhans M."/>
            <person name="Fiddes I."/>
            <person name="Haussler D."/>
            <person name="Eichler E."/>
        </authorList>
    </citation>
    <scope>NUCLEOTIDE SEQUENCE [LARGE SCALE GENOMIC DNA]</scope>
    <source>
        <strain evidence="1">Yerkes chimp pedigree #C0471</strain>
    </source>
</reference>
<proteinExistence type="predicted"/>
<dbReference type="AlphaFoldDB" id="A0A2J8KLH9"/>
<evidence type="ECO:0000313" key="2">
    <source>
        <dbReference type="Proteomes" id="UP000236370"/>
    </source>
</evidence>
<accession>A0A2J8KLH9</accession>
<gene>
    <name evidence="1" type="ORF">CK820_G0037543</name>
</gene>
<dbReference type="EMBL" id="NBAG03000353">
    <property type="protein sequence ID" value="PNI35856.1"/>
    <property type="molecule type" value="Genomic_DNA"/>
</dbReference>
<evidence type="ECO:0000313" key="1">
    <source>
        <dbReference type="EMBL" id="PNI35856.1"/>
    </source>
</evidence>
<dbReference type="Proteomes" id="UP000236370">
    <property type="component" value="Unassembled WGS sequence"/>
</dbReference>
<organism evidence="1 2">
    <name type="scientific">Pan troglodytes</name>
    <name type="common">Chimpanzee</name>
    <dbReference type="NCBI Taxonomy" id="9598"/>
    <lineage>
        <taxon>Eukaryota</taxon>
        <taxon>Metazoa</taxon>
        <taxon>Chordata</taxon>
        <taxon>Craniata</taxon>
        <taxon>Vertebrata</taxon>
        <taxon>Euteleostomi</taxon>
        <taxon>Mammalia</taxon>
        <taxon>Eutheria</taxon>
        <taxon>Euarchontoglires</taxon>
        <taxon>Primates</taxon>
        <taxon>Haplorrhini</taxon>
        <taxon>Catarrhini</taxon>
        <taxon>Hominidae</taxon>
        <taxon>Pan</taxon>
    </lineage>
</organism>
<sequence length="98" mass="10654">MVNASEKQALRVPGFGVAWHPRCTRCWRVAQDGAVALRGPPPAGMTDGQFFRAVESPWSRGVGVASHPQCTPCWWMAQDAAVVMRGLPLAGKEDGQFF</sequence>